<comment type="caution">
    <text evidence="1">The sequence shown here is derived from an EMBL/GenBank/DDBJ whole genome shotgun (WGS) entry which is preliminary data.</text>
</comment>
<dbReference type="Proteomes" id="UP000824533">
    <property type="component" value="Linkage Group LG14"/>
</dbReference>
<reference evidence="1 2" key="1">
    <citation type="journal article" date="2021" name="Front. Genet.">
        <title>Chromosome-Level Genome Assembly Reveals Significant Gene Expansion in the Toll and IMD Signaling Pathways of Dendrolimus kikuchii.</title>
        <authorList>
            <person name="Zhou J."/>
            <person name="Wu P."/>
            <person name="Xiong Z."/>
            <person name="Liu N."/>
            <person name="Zhao N."/>
            <person name="Ji M."/>
            <person name="Qiu Y."/>
            <person name="Yang B."/>
        </authorList>
    </citation>
    <scope>NUCLEOTIDE SEQUENCE [LARGE SCALE GENOMIC DNA]</scope>
    <source>
        <strain evidence="1">Ann1</strain>
    </source>
</reference>
<organism evidence="1 2">
    <name type="scientific">Dendrolimus kikuchii</name>
    <dbReference type="NCBI Taxonomy" id="765133"/>
    <lineage>
        <taxon>Eukaryota</taxon>
        <taxon>Metazoa</taxon>
        <taxon>Ecdysozoa</taxon>
        <taxon>Arthropoda</taxon>
        <taxon>Hexapoda</taxon>
        <taxon>Insecta</taxon>
        <taxon>Pterygota</taxon>
        <taxon>Neoptera</taxon>
        <taxon>Endopterygota</taxon>
        <taxon>Lepidoptera</taxon>
        <taxon>Glossata</taxon>
        <taxon>Ditrysia</taxon>
        <taxon>Bombycoidea</taxon>
        <taxon>Lasiocampidae</taxon>
        <taxon>Dendrolimus</taxon>
    </lineage>
</organism>
<keyword evidence="2" id="KW-1185">Reference proteome</keyword>
<evidence type="ECO:0000313" key="2">
    <source>
        <dbReference type="Proteomes" id="UP000824533"/>
    </source>
</evidence>
<gene>
    <name evidence="1" type="ORF">K1T71_008506</name>
</gene>
<protein>
    <submittedName>
        <fullName evidence="1">Uncharacterized protein</fullName>
    </submittedName>
</protein>
<name>A0ACC1CYX6_9NEOP</name>
<sequence length="276" mass="31558">MALWTPYADEALDLTKTIKKETPSYDHYQYQQDYHHPYQYPVYNGQVSPVSGVSVSSHEWFYPSSFRPAPLSPPASPSNENGFLSPSNHLYKHTVPPIEESRASYTGVPTSYEHRIPFQHSALPIQMPVAEVPRHCQRSPFGDVITGRDHPAVLRETSYRKRSYDAIEVDSLSDNPDFQEFERDALRAMAEKNGGVLLGNNPKMRRAVRSNNDTSDDSYRKQRDRNNFAAKQSRDRRKLREIHLALKVSYLRREVAGLKALLAGKVCSRCQQSCRC</sequence>
<evidence type="ECO:0000313" key="1">
    <source>
        <dbReference type="EMBL" id="KAJ0176332.1"/>
    </source>
</evidence>
<proteinExistence type="predicted"/>
<dbReference type="EMBL" id="CM034400">
    <property type="protein sequence ID" value="KAJ0176332.1"/>
    <property type="molecule type" value="Genomic_DNA"/>
</dbReference>
<accession>A0ACC1CYX6</accession>